<name>A0A8H4FDE7_COLGL</name>
<keyword evidence="2" id="KW-0813">Transport</keyword>
<feature type="transmembrane region" description="Helical" evidence="6">
    <location>
        <begin position="145"/>
        <end position="168"/>
    </location>
</feature>
<dbReference type="InterPro" id="IPR020846">
    <property type="entry name" value="MFS_dom"/>
</dbReference>
<keyword evidence="3 6" id="KW-0812">Transmembrane</keyword>
<dbReference type="Proteomes" id="UP000613401">
    <property type="component" value="Unassembled WGS sequence"/>
</dbReference>
<feature type="transmembrane region" description="Helical" evidence="6">
    <location>
        <begin position="289"/>
        <end position="313"/>
    </location>
</feature>
<evidence type="ECO:0000256" key="3">
    <source>
        <dbReference type="ARBA" id="ARBA00022692"/>
    </source>
</evidence>
<keyword evidence="5 6" id="KW-0472">Membrane</keyword>
<evidence type="ECO:0000256" key="1">
    <source>
        <dbReference type="ARBA" id="ARBA00004141"/>
    </source>
</evidence>
<dbReference type="InterPro" id="IPR036259">
    <property type="entry name" value="MFS_trans_sf"/>
</dbReference>
<evidence type="ECO:0000313" key="8">
    <source>
        <dbReference type="EMBL" id="KAF3797840.1"/>
    </source>
</evidence>
<sequence length="504" mass="55473">MSRALPHDKGDNDPEHLEIVQNDVAQQHQTHYRPVDDEEKRIDRRVNLKLDLIVVSLLAVEFIFCGIDKTNIGFVATSSFIKDANLSPDDIPNSLSLFSATYVPLQPFMVILARRVGVKYFLGLQLIAWGGLCMCHAAIKSSGTLIALRLLIGAAESGFTQIGMFYMSTLYPKYDVGFRVGMFTGMYSVAGAFAGVLAYGLLKISSPTIHGWQVVFLFEGAITVFLGILTFFILPKNLSTAWLLTTEERAHAIRRMEIDLAGTQEEGDIGSTAVVKRDFIDVAKDWKKLLVVVCNITTVLPVTAFTTFLPLIVQGMGYSGIQATLMSVPPFVVGTVGLLVIVWLSDHLKERSMHTVGGMCLGIIGCIVMATSTNTQLRYGFAHVCMAGVFVGGPLLAVWLAGNTPWKGTRSVMMGINGWSNIAGVIAGQVFKSKYAPRYEVPLIITMVIMACGICGLVFLKYAYKMENRKRAIEIGTWDETQFAAEARSEIRRGDQRRTFMYGT</sequence>
<evidence type="ECO:0000256" key="4">
    <source>
        <dbReference type="ARBA" id="ARBA00022989"/>
    </source>
</evidence>
<dbReference type="Pfam" id="PF07690">
    <property type="entry name" value="MFS_1"/>
    <property type="match status" value="1"/>
</dbReference>
<feature type="transmembrane region" description="Helical" evidence="6">
    <location>
        <begin position="325"/>
        <end position="344"/>
    </location>
</feature>
<keyword evidence="9" id="KW-1185">Reference proteome</keyword>
<dbReference type="PANTHER" id="PTHR43791:SF21">
    <property type="entry name" value="MAJOR FACILITATOR SUPERFAMILY (MFS) PROFILE DOMAIN-CONTAINING PROTEIN"/>
    <property type="match status" value="1"/>
</dbReference>
<dbReference type="GO" id="GO:0022857">
    <property type="term" value="F:transmembrane transporter activity"/>
    <property type="evidence" value="ECO:0007669"/>
    <property type="project" value="InterPro"/>
</dbReference>
<dbReference type="Gene3D" id="1.20.1250.20">
    <property type="entry name" value="MFS general substrate transporter like domains"/>
    <property type="match status" value="2"/>
</dbReference>
<dbReference type="GeneID" id="69009547"/>
<evidence type="ECO:0000259" key="7">
    <source>
        <dbReference type="PROSITE" id="PS50850"/>
    </source>
</evidence>
<dbReference type="AlphaFoldDB" id="A0A8H4FDE7"/>
<feature type="transmembrane region" description="Helical" evidence="6">
    <location>
        <begin position="379"/>
        <end position="400"/>
    </location>
</feature>
<reference evidence="8" key="2">
    <citation type="submission" date="2020-03" db="EMBL/GenBank/DDBJ databases">
        <authorList>
            <person name="Fu F.-F."/>
            <person name="Chen J."/>
        </authorList>
    </citation>
    <scope>NUCLEOTIDE SEQUENCE</scope>
    <source>
        <strain evidence="8">Lc1</strain>
    </source>
</reference>
<accession>A0A8H4FDE7</accession>
<feature type="transmembrane region" description="Helical" evidence="6">
    <location>
        <begin position="356"/>
        <end position="373"/>
    </location>
</feature>
<dbReference type="FunFam" id="1.20.1250.20:FF:000013">
    <property type="entry name" value="MFS general substrate transporter"/>
    <property type="match status" value="1"/>
</dbReference>
<protein>
    <submittedName>
        <fullName evidence="8">Putative transporter C11D3.18C</fullName>
    </submittedName>
</protein>
<feature type="transmembrane region" description="Helical" evidence="6">
    <location>
        <begin position="214"/>
        <end position="234"/>
    </location>
</feature>
<organism evidence="8 9">
    <name type="scientific">Colletotrichum gloeosporioides</name>
    <name type="common">Anthracnose fungus</name>
    <name type="synonym">Glomerella cingulata</name>
    <dbReference type="NCBI Taxonomy" id="474922"/>
    <lineage>
        <taxon>Eukaryota</taxon>
        <taxon>Fungi</taxon>
        <taxon>Dikarya</taxon>
        <taxon>Ascomycota</taxon>
        <taxon>Pezizomycotina</taxon>
        <taxon>Sordariomycetes</taxon>
        <taxon>Hypocreomycetidae</taxon>
        <taxon>Glomerellales</taxon>
        <taxon>Glomerellaceae</taxon>
        <taxon>Colletotrichum</taxon>
        <taxon>Colletotrichum gloeosporioides species complex</taxon>
    </lineage>
</organism>
<dbReference type="EMBL" id="WVTB01000106">
    <property type="protein sequence ID" value="KAF3797840.1"/>
    <property type="molecule type" value="Genomic_DNA"/>
</dbReference>
<feature type="transmembrane region" description="Helical" evidence="6">
    <location>
        <begin position="412"/>
        <end position="431"/>
    </location>
</feature>
<dbReference type="PANTHER" id="PTHR43791">
    <property type="entry name" value="PERMEASE-RELATED"/>
    <property type="match status" value="1"/>
</dbReference>
<feature type="transmembrane region" description="Helical" evidence="6">
    <location>
        <begin position="95"/>
        <end position="113"/>
    </location>
</feature>
<keyword evidence="4 6" id="KW-1133">Transmembrane helix</keyword>
<gene>
    <name evidence="8" type="ORF">GCG54_00002384</name>
</gene>
<feature type="transmembrane region" description="Helical" evidence="6">
    <location>
        <begin position="120"/>
        <end position="139"/>
    </location>
</feature>
<dbReference type="RefSeq" id="XP_045257000.1">
    <property type="nucleotide sequence ID" value="XM_045402477.1"/>
</dbReference>
<evidence type="ECO:0000256" key="5">
    <source>
        <dbReference type="ARBA" id="ARBA00023136"/>
    </source>
</evidence>
<evidence type="ECO:0000256" key="6">
    <source>
        <dbReference type="SAM" id="Phobius"/>
    </source>
</evidence>
<feature type="transmembrane region" description="Helical" evidence="6">
    <location>
        <begin position="443"/>
        <end position="464"/>
    </location>
</feature>
<evidence type="ECO:0000313" key="9">
    <source>
        <dbReference type="Proteomes" id="UP000613401"/>
    </source>
</evidence>
<dbReference type="PROSITE" id="PS50850">
    <property type="entry name" value="MFS"/>
    <property type="match status" value="1"/>
</dbReference>
<comment type="subcellular location">
    <subcellularLocation>
        <location evidence="1">Membrane</location>
        <topology evidence="1">Multi-pass membrane protein</topology>
    </subcellularLocation>
</comment>
<feature type="transmembrane region" description="Helical" evidence="6">
    <location>
        <begin position="50"/>
        <end position="75"/>
    </location>
</feature>
<proteinExistence type="predicted"/>
<feature type="transmembrane region" description="Helical" evidence="6">
    <location>
        <begin position="180"/>
        <end position="202"/>
    </location>
</feature>
<dbReference type="SUPFAM" id="SSF103473">
    <property type="entry name" value="MFS general substrate transporter"/>
    <property type="match status" value="1"/>
</dbReference>
<evidence type="ECO:0000256" key="2">
    <source>
        <dbReference type="ARBA" id="ARBA00022448"/>
    </source>
</evidence>
<comment type="caution">
    <text evidence="8">The sequence shown here is derived from an EMBL/GenBank/DDBJ whole genome shotgun (WGS) entry which is preliminary data.</text>
</comment>
<reference evidence="8" key="1">
    <citation type="journal article" date="2020" name="Phytopathology">
        <title>Genome sequence and comparative analysis of Colletotrichum gloeosporioides isolated from Liriodendron leaves.</title>
        <authorList>
            <person name="Fu F.F."/>
            <person name="Hao Z."/>
            <person name="Wang P."/>
            <person name="Lu Y."/>
            <person name="Xue L.J."/>
            <person name="Wei G."/>
            <person name="Tian Y."/>
            <person name="Baishi H."/>
            <person name="Xu H."/>
            <person name="Shi J."/>
            <person name="Cheng T."/>
            <person name="Wang G."/>
            <person name="Yi Y."/>
            <person name="Chen J."/>
        </authorList>
    </citation>
    <scope>NUCLEOTIDE SEQUENCE</scope>
    <source>
        <strain evidence="8">Lc1</strain>
    </source>
</reference>
<feature type="domain" description="Major facilitator superfamily (MFS) profile" evidence="7">
    <location>
        <begin position="54"/>
        <end position="468"/>
    </location>
</feature>
<dbReference type="GO" id="GO:0016020">
    <property type="term" value="C:membrane"/>
    <property type="evidence" value="ECO:0007669"/>
    <property type="project" value="UniProtKB-SubCell"/>
</dbReference>
<dbReference type="InterPro" id="IPR011701">
    <property type="entry name" value="MFS"/>
</dbReference>